<protein>
    <submittedName>
        <fullName evidence="3">MerR family transcriptional regulator</fullName>
    </submittedName>
</protein>
<name>A0ABZ2N9L2_9BACI</name>
<sequence length="249" mass="29624">MKKYTIGELGKLTGMSARTLQYYDEIGLLKAERTKAGHRSYKEEDFFTLQKIISLKFLGFSLDETAKYLRNENWDMKDSLVFQRDMMKKKREQLDDSIRLLNLAIEQIDHNYKLDPQVFTSIINSVQMEDEHKEWMKSHWPEELVEQLYDRVKEVQEEMEKKMMDLFSRFKEVMFSDPASPQVERLVKEFTSLANEVIGEDPSTLEKLAAEEIPLDPWLFPSPFSPEEEKWMEQVMAYYMEKEEENNGK</sequence>
<feature type="domain" description="HTH merR-type" evidence="2">
    <location>
        <begin position="3"/>
        <end position="71"/>
    </location>
</feature>
<accession>A0ABZ2N9L2</accession>
<dbReference type="Pfam" id="PF13411">
    <property type="entry name" value="MerR_1"/>
    <property type="match status" value="1"/>
</dbReference>
<dbReference type="SMART" id="SM00422">
    <property type="entry name" value="HTH_MERR"/>
    <property type="match status" value="1"/>
</dbReference>
<evidence type="ECO:0000313" key="3">
    <source>
        <dbReference type="EMBL" id="WXB94421.1"/>
    </source>
</evidence>
<dbReference type="InterPro" id="IPR009061">
    <property type="entry name" value="DNA-bd_dom_put_sf"/>
</dbReference>
<dbReference type="PANTHER" id="PTHR30204">
    <property type="entry name" value="REDOX-CYCLING DRUG-SENSING TRANSCRIPTIONAL ACTIVATOR SOXR"/>
    <property type="match status" value="1"/>
</dbReference>
<dbReference type="CDD" id="cd01106">
    <property type="entry name" value="HTH_TipAL-Mta"/>
    <property type="match status" value="1"/>
</dbReference>
<evidence type="ECO:0000259" key="2">
    <source>
        <dbReference type="PROSITE" id="PS50937"/>
    </source>
</evidence>
<dbReference type="SUPFAM" id="SSF46955">
    <property type="entry name" value="Putative DNA-binding domain"/>
    <property type="match status" value="1"/>
</dbReference>
<proteinExistence type="predicted"/>
<keyword evidence="1" id="KW-0238">DNA-binding</keyword>
<gene>
    <name evidence="3" type="ORF">WDJ61_07270</name>
</gene>
<dbReference type="InterPro" id="IPR000551">
    <property type="entry name" value="MerR-type_HTH_dom"/>
</dbReference>
<dbReference type="PANTHER" id="PTHR30204:SF96">
    <property type="entry name" value="CHROMOSOME-ANCHORING PROTEIN RACA"/>
    <property type="match status" value="1"/>
</dbReference>
<dbReference type="Gene3D" id="1.10.1660.10">
    <property type="match status" value="1"/>
</dbReference>
<evidence type="ECO:0000313" key="4">
    <source>
        <dbReference type="Proteomes" id="UP001387364"/>
    </source>
</evidence>
<organism evidence="3 4">
    <name type="scientific">Bacillus kandeliae</name>
    <dbReference type="NCBI Taxonomy" id="3129297"/>
    <lineage>
        <taxon>Bacteria</taxon>
        <taxon>Bacillati</taxon>
        <taxon>Bacillota</taxon>
        <taxon>Bacilli</taxon>
        <taxon>Bacillales</taxon>
        <taxon>Bacillaceae</taxon>
        <taxon>Bacillus</taxon>
    </lineage>
</organism>
<reference evidence="3 4" key="1">
    <citation type="submission" date="2024-02" db="EMBL/GenBank/DDBJ databases">
        <title>Seven novel Bacillus-like species.</title>
        <authorList>
            <person name="Liu G."/>
        </authorList>
    </citation>
    <scope>NUCLEOTIDE SEQUENCE [LARGE SCALE GENOMIC DNA]</scope>
    <source>
        <strain evidence="3 4">FJAT-52991</strain>
    </source>
</reference>
<dbReference type="InterPro" id="IPR047057">
    <property type="entry name" value="MerR_fam"/>
</dbReference>
<dbReference type="Proteomes" id="UP001387364">
    <property type="component" value="Chromosome"/>
</dbReference>
<evidence type="ECO:0000256" key="1">
    <source>
        <dbReference type="ARBA" id="ARBA00023125"/>
    </source>
</evidence>
<dbReference type="PROSITE" id="PS50937">
    <property type="entry name" value="HTH_MERR_2"/>
    <property type="match status" value="1"/>
</dbReference>
<dbReference type="EMBL" id="CP147404">
    <property type="protein sequence ID" value="WXB94421.1"/>
    <property type="molecule type" value="Genomic_DNA"/>
</dbReference>
<dbReference type="Gene3D" id="6.10.250.360">
    <property type="match status" value="1"/>
</dbReference>
<dbReference type="RefSeq" id="WP_338754130.1">
    <property type="nucleotide sequence ID" value="NZ_CP147404.1"/>
</dbReference>
<keyword evidence="4" id="KW-1185">Reference proteome</keyword>